<keyword evidence="6" id="KW-0489">Methyltransferase</keyword>
<reference evidence="10" key="2">
    <citation type="submission" date="2025-08" db="UniProtKB">
        <authorList>
            <consortium name="RefSeq"/>
        </authorList>
    </citation>
    <scope>IDENTIFICATION</scope>
    <source>
        <tissue evidence="10">Young leaves</tissue>
    </source>
</reference>
<dbReference type="PANTHER" id="PTHR13539:SF3">
    <property type="entry name" value="CALMODULIN-LYSINE N-METHYLTRANSFERASE"/>
    <property type="match status" value="1"/>
</dbReference>
<dbReference type="RefSeq" id="XP_008788399.2">
    <property type="nucleotide sequence ID" value="XM_008790177.3"/>
</dbReference>
<name>A0A8B7BZ60_PHODC</name>
<dbReference type="GO" id="GO:0018025">
    <property type="term" value="F:calmodulin-lysine N-methyltransferase activity"/>
    <property type="evidence" value="ECO:0007669"/>
    <property type="project" value="UniProtKB-EC"/>
</dbReference>
<dbReference type="InterPro" id="IPR025800">
    <property type="entry name" value="CaM-Lys-N-MeTrfase"/>
</dbReference>
<evidence type="ECO:0000256" key="3">
    <source>
        <dbReference type="ARBA" id="ARBA00011914"/>
    </source>
</evidence>
<dbReference type="PANTHER" id="PTHR13539">
    <property type="entry name" value="CALMODULIN-LYSINE N-METHYLTRANSFERASE"/>
    <property type="match status" value="1"/>
</dbReference>
<evidence type="ECO:0000256" key="2">
    <source>
        <dbReference type="ARBA" id="ARBA00004496"/>
    </source>
</evidence>
<sequence>MEKASGSPSSPASLRWEILRRSFLSRSSPEPDHASQKSTKIVSRKAAGGFKLISCHPLRGHLSEDLGTSPRTKDLAGHRDVCICYKLPVASVPNLTLVFKIPQAGPTSTDGRCGISYPFAMLTKCIDRYTCQRMEDCIDLNDFQISTGYSIDTTGLVCCWPSEDVLAYFCISHLDMFRSKRVLELGSGYGLAGLAIAASSDACEVVISDGNPQVVDYIQRNISVNAGAFGNTKVKSMTLHWNEEPASDILNSFDIIVASDCTFFKEFHESLARIVKSLLKYSEGSEAIFLSPKRGDSLDKFLENIMEAGLQYELVEKYDSRVWNLHQNFLEGRDTSWPNYLKDHCYPLLVKITHHEPEQPCHLSL</sequence>
<evidence type="ECO:0000256" key="8">
    <source>
        <dbReference type="ARBA" id="ARBA00023242"/>
    </source>
</evidence>
<dbReference type="GeneID" id="103706158"/>
<accession>A0A8B7BZ60</accession>
<dbReference type="CDD" id="cd02440">
    <property type="entry name" value="AdoMet_MTases"/>
    <property type="match status" value="1"/>
</dbReference>
<dbReference type="SUPFAM" id="SSF53335">
    <property type="entry name" value="S-adenosyl-L-methionine-dependent methyltransferases"/>
    <property type="match status" value="1"/>
</dbReference>
<organism evidence="9 10">
    <name type="scientific">Phoenix dactylifera</name>
    <name type="common">Date palm</name>
    <dbReference type="NCBI Taxonomy" id="42345"/>
    <lineage>
        <taxon>Eukaryota</taxon>
        <taxon>Viridiplantae</taxon>
        <taxon>Streptophyta</taxon>
        <taxon>Embryophyta</taxon>
        <taxon>Tracheophyta</taxon>
        <taxon>Spermatophyta</taxon>
        <taxon>Magnoliopsida</taxon>
        <taxon>Liliopsida</taxon>
        <taxon>Arecaceae</taxon>
        <taxon>Coryphoideae</taxon>
        <taxon>Phoeniceae</taxon>
        <taxon>Phoenix</taxon>
    </lineage>
</organism>
<dbReference type="EC" id="2.1.1.60" evidence="3"/>
<dbReference type="GO" id="GO:0005737">
    <property type="term" value="C:cytoplasm"/>
    <property type="evidence" value="ECO:0007669"/>
    <property type="project" value="UniProtKB-SubCell"/>
</dbReference>
<protein>
    <recommendedName>
        <fullName evidence="4">Calmodulin-lysine N-methyltransferase</fullName>
        <ecNumber evidence="3">2.1.1.60</ecNumber>
    </recommendedName>
</protein>
<dbReference type="Gene3D" id="3.40.50.150">
    <property type="entry name" value="Vaccinia Virus protein VP39"/>
    <property type="match status" value="1"/>
</dbReference>
<dbReference type="InterPro" id="IPR029063">
    <property type="entry name" value="SAM-dependent_MTases_sf"/>
</dbReference>
<evidence type="ECO:0000256" key="7">
    <source>
        <dbReference type="ARBA" id="ARBA00022679"/>
    </source>
</evidence>
<keyword evidence="9" id="KW-1185">Reference proteome</keyword>
<dbReference type="GO" id="GO:0032259">
    <property type="term" value="P:methylation"/>
    <property type="evidence" value="ECO:0007669"/>
    <property type="project" value="UniProtKB-KW"/>
</dbReference>
<evidence type="ECO:0000313" key="9">
    <source>
        <dbReference type="Proteomes" id="UP000228380"/>
    </source>
</evidence>
<evidence type="ECO:0000256" key="5">
    <source>
        <dbReference type="ARBA" id="ARBA00022490"/>
    </source>
</evidence>
<proteinExistence type="predicted"/>
<evidence type="ECO:0000256" key="4">
    <source>
        <dbReference type="ARBA" id="ARBA00020594"/>
    </source>
</evidence>
<dbReference type="OrthoDB" id="413520at2759"/>
<evidence type="ECO:0000313" key="10">
    <source>
        <dbReference type="RefSeq" id="XP_008788399.2"/>
    </source>
</evidence>
<keyword evidence="8" id="KW-0539">Nucleus</keyword>
<dbReference type="Pfam" id="PF10294">
    <property type="entry name" value="Methyltransf_16"/>
    <property type="match status" value="1"/>
</dbReference>
<gene>
    <name evidence="10" type="primary">LOC103706158</name>
</gene>
<dbReference type="GO" id="GO:0005634">
    <property type="term" value="C:nucleus"/>
    <property type="evidence" value="ECO:0007669"/>
    <property type="project" value="UniProtKB-SubCell"/>
</dbReference>
<keyword evidence="7" id="KW-0808">Transferase</keyword>
<dbReference type="KEGG" id="pda:103706158"/>
<evidence type="ECO:0000256" key="6">
    <source>
        <dbReference type="ARBA" id="ARBA00022603"/>
    </source>
</evidence>
<evidence type="ECO:0000256" key="1">
    <source>
        <dbReference type="ARBA" id="ARBA00004123"/>
    </source>
</evidence>
<dbReference type="AlphaFoldDB" id="A0A8B7BZ60"/>
<comment type="subcellular location">
    <subcellularLocation>
        <location evidence="2">Cytoplasm</location>
    </subcellularLocation>
    <subcellularLocation>
        <location evidence="1">Nucleus</location>
    </subcellularLocation>
</comment>
<dbReference type="InterPro" id="IPR019410">
    <property type="entry name" value="Methyltransf_16"/>
</dbReference>
<reference evidence="9" key="1">
    <citation type="journal article" date="2019" name="Nat. Commun.">
        <title>Genome-wide association mapping of date palm fruit traits.</title>
        <authorList>
            <person name="Hazzouri K.M."/>
            <person name="Gros-Balthazard M."/>
            <person name="Flowers J.M."/>
            <person name="Copetti D."/>
            <person name="Lemansour A."/>
            <person name="Lebrun M."/>
            <person name="Masmoudi K."/>
            <person name="Ferrand S."/>
            <person name="Dhar M.I."/>
            <person name="Fresquez Z.A."/>
            <person name="Rosas U."/>
            <person name="Zhang J."/>
            <person name="Talag J."/>
            <person name="Lee S."/>
            <person name="Kudrna D."/>
            <person name="Powell R.F."/>
            <person name="Leitch I.J."/>
            <person name="Krueger R.R."/>
            <person name="Wing R.A."/>
            <person name="Amiri K.M.A."/>
            <person name="Purugganan M.D."/>
        </authorList>
    </citation>
    <scope>NUCLEOTIDE SEQUENCE [LARGE SCALE GENOMIC DNA]</scope>
    <source>
        <strain evidence="9">cv. Khalas</strain>
    </source>
</reference>
<dbReference type="Proteomes" id="UP000228380">
    <property type="component" value="Chromosome 2"/>
</dbReference>
<keyword evidence="5" id="KW-0963">Cytoplasm</keyword>